<reference evidence="1 2" key="1">
    <citation type="journal article" date="2019" name="Nat. Med.">
        <title>A library of human gut bacterial isolates paired with longitudinal multiomics data enables mechanistic microbiome research.</title>
        <authorList>
            <person name="Poyet M."/>
            <person name="Groussin M."/>
            <person name="Gibbons S.M."/>
            <person name="Avila-Pacheco J."/>
            <person name="Jiang X."/>
            <person name="Kearney S.M."/>
            <person name="Perrotta A.R."/>
            <person name="Berdy B."/>
            <person name="Zhao S."/>
            <person name="Lieberman T.D."/>
            <person name="Swanson P.K."/>
            <person name="Smith M."/>
            <person name="Roesemann S."/>
            <person name="Alexander J.E."/>
            <person name="Rich S.A."/>
            <person name="Livny J."/>
            <person name="Vlamakis H."/>
            <person name="Clish C."/>
            <person name="Bullock K."/>
            <person name="Deik A."/>
            <person name="Scott J."/>
            <person name="Pierce K.A."/>
            <person name="Xavier R.J."/>
            <person name="Alm E.J."/>
        </authorList>
    </citation>
    <scope>NUCLEOTIDE SEQUENCE [LARGE SCALE GENOMIC DNA]</scope>
    <source>
        <strain evidence="1 2">BIOML-A160</strain>
    </source>
</reference>
<proteinExistence type="predicted"/>
<sequence>YWKKLKELQLNTDRPYRRNSGETIFDLEERFRRELLKKKTD</sequence>
<dbReference type="Proteomes" id="UP000365824">
    <property type="component" value="Unassembled WGS sequence"/>
</dbReference>
<dbReference type="AlphaFoldDB" id="A0A9P3ZS59"/>
<accession>A0A9P3ZS59</accession>
<organism evidence="1 2">
    <name type="scientific">Bacteroides ovatus</name>
    <dbReference type="NCBI Taxonomy" id="28116"/>
    <lineage>
        <taxon>Bacteria</taxon>
        <taxon>Pseudomonadati</taxon>
        <taxon>Bacteroidota</taxon>
        <taxon>Bacteroidia</taxon>
        <taxon>Bacteroidales</taxon>
        <taxon>Bacteroidaceae</taxon>
        <taxon>Bacteroides</taxon>
    </lineage>
</organism>
<comment type="caution">
    <text evidence="1">The sequence shown here is derived from an EMBL/GenBank/DDBJ whole genome shotgun (WGS) entry which is preliminary data.</text>
</comment>
<evidence type="ECO:0000313" key="2">
    <source>
        <dbReference type="Proteomes" id="UP000365824"/>
    </source>
</evidence>
<protein>
    <submittedName>
        <fullName evidence="1">Phosphoadenosine phosphosulfate reductase</fullName>
    </submittedName>
</protein>
<name>A0A9P3ZS59_BACOV</name>
<evidence type="ECO:0000313" key="1">
    <source>
        <dbReference type="EMBL" id="KAA3920823.1"/>
    </source>
</evidence>
<gene>
    <name evidence="1" type="ORF">F3F25_28385</name>
</gene>
<feature type="non-terminal residue" evidence="1">
    <location>
        <position position="1"/>
    </location>
</feature>
<dbReference type="EMBL" id="VWLB01000096">
    <property type="protein sequence ID" value="KAA3920823.1"/>
    <property type="molecule type" value="Genomic_DNA"/>
</dbReference>